<dbReference type="Gene3D" id="3.40.630.190">
    <property type="entry name" value="LCP protein"/>
    <property type="match status" value="1"/>
</dbReference>
<feature type="domain" description="Cell envelope-related transcriptional attenuator" evidence="2">
    <location>
        <begin position="68"/>
        <end position="235"/>
    </location>
</feature>
<dbReference type="EMBL" id="AGUD01000096">
    <property type="protein sequence ID" value="EHN11537.1"/>
    <property type="molecule type" value="Genomic_DNA"/>
</dbReference>
<name>H0E470_9ACTN</name>
<dbReference type="Proteomes" id="UP000005143">
    <property type="component" value="Unassembled WGS sequence"/>
</dbReference>
<gene>
    <name evidence="3" type="ORF">PAI11_15970</name>
</gene>
<evidence type="ECO:0000313" key="3">
    <source>
        <dbReference type="EMBL" id="EHN11537.1"/>
    </source>
</evidence>
<evidence type="ECO:0000259" key="2">
    <source>
        <dbReference type="Pfam" id="PF03816"/>
    </source>
</evidence>
<reference evidence="3 4" key="1">
    <citation type="journal article" date="2013" name="Biodegradation">
        <title>Quantitative proteomic analysis of ibuprofen-degrading Patulibacter sp. strain I11.</title>
        <authorList>
            <person name="Almeida B."/>
            <person name="Kjeldal H."/>
            <person name="Lolas I."/>
            <person name="Knudsen A.D."/>
            <person name="Carvalho G."/>
            <person name="Nielsen K.L."/>
            <person name="Barreto Crespo M.T."/>
            <person name="Stensballe A."/>
            <person name="Nielsen J.L."/>
        </authorList>
    </citation>
    <scope>NUCLEOTIDE SEQUENCE [LARGE SCALE GENOMIC DNA]</scope>
    <source>
        <strain evidence="3 4">I11</strain>
    </source>
</reference>
<evidence type="ECO:0000313" key="4">
    <source>
        <dbReference type="Proteomes" id="UP000005143"/>
    </source>
</evidence>
<dbReference type="NCBIfam" id="TIGR00350">
    <property type="entry name" value="lytR_cpsA_psr"/>
    <property type="match status" value="1"/>
</dbReference>
<dbReference type="AlphaFoldDB" id="H0E470"/>
<proteinExistence type="inferred from homology"/>
<dbReference type="PANTHER" id="PTHR33392:SF6">
    <property type="entry name" value="POLYISOPRENYL-TEICHOIC ACID--PEPTIDOGLYCAN TEICHOIC ACID TRANSFERASE TAGU"/>
    <property type="match status" value="1"/>
</dbReference>
<sequence>MLVAAIGWVLLSVVLFLISAQIHQQGGKVDEVLGGGGAPFTPTNVLVLGTDARPKGSKEPGSEGGVSRTDTIMLMRTGGFANAKLSVPRDTIVTIPGHGLSKINAAYAFDGTRGTVRAVEPLTGIDVNHVAEMDFQNFPGLIDAMGGIGFTPKSCLTAVVSGGSGHDQRSGVTSGGGRYFGGTSFRLRKGESYHLTGRQALALARVRKNTCDAGQDDINRAQRQQQILSAMKRRVLSPAGFLRLPMIAWKAPQAVKTDMSGFSLLGVAIGQFLPGGGSSAVLKPSGVQTLPDGGQGLIVNQSDVDRARRKFDK</sequence>
<organism evidence="3 4">
    <name type="scientific">Patulibacter medicamentivorans</name>
    <dbReference type="NCBI Taxonomy" id="1097667"/>
    <lineage>
        <taxon>Bacteria</taxon>
        <taxon>Bacillati</taxon>
        <taxon>Actinomycetota</taxon>
        <taxon>Thermoleophilia</taxon>
        <taxon>Solirubrobacterales</taxon>
        <taxon>Patulibacteraceae</taxon>
        <taxon>Patulibacter</taxon>
    </lineage>
</organism>
<dbReference type="PANTHER" id="PTHR33392">
    <property type="entry name" value="POLYISOPRENYL-TEICHOIC ACID--PEPTIDOGLYCAN TEICHOIC ACID TRANSFERASE TAGU"/>
    <property type="match status" value="1"/>
</dbReference>
<comment type="caution">
    <text evidence="3">The sequence shown here is derived from an EMBL/GenBank/DDBJ whole genome shotgun (WGS) entry which is preliminary data.</text>
</comment>
<evidence type="ECO:0000256" key="1">
    <source>
        <dbReference type="ARBA" id="ARBA00006068"/>
    </source>
</evidence>
<comment type="similarity">
    <text evidence="1">Belongs to the LytR/CpsA/Psr (LCP) family.</text>
</comment>
<dbReference type="InterPro" id="IPR004474">
    <property type="entry name" value="LytR_CpsA_psr"/>
</dbReference>
<protein>
    <submittedName>
        <fullName evidence="3">Transcriptional regulator</fullName>
    </submittedName>
</protein>
<dbReference type="InterPro" id="IPR050922">
    <property type="entry name" value="LytR/CpsA/Psr_CW_biosynth"/>
</dbReference>
<dbReference type="Pfam" id="PF03816">
    <property type="entry name" value="LytR_cpsA_psr"/>
    <property type="match status" value="1"/>
</dbReference>
<keyword evidence="4" id="KW-1185">Reference proteome</keyword>
<accession>H0E470</accession>